<reference evidence="2 3" key="1">
    <citation type="journal article" date="2014" name="Antonie Van Leeuwenhoek">
        <title>Hyphomonas beringensis sp. nov. and Hyphomonas chukchiensis sp. nov., isolated from surface seawater of the Bering Sea and Chukchi Sea.</title>
        <authorList>
            <person name="Li C."/>
            <person name="Lai Q."/>
            <person name="Li G."/>
            <person name="Dong C."/>
            <person name="Wang J."/>
            <person name="Liao Y."/>
            <person name="Shao Z."/>
        </authorList>
    </citation>
    <scope>NUCLEOTIDE SEQUENCE [LARGE SCALE GENOMIC DNA]</scope>
    <source>
        <strain evidence="2 3">SCH89</strain>
    </source>
</reference>
<evidence type="ECO:0000313" key="2">
    <source>
        <dbReference type="EMBL" id="KDA01515.1"/>
    </source>
</evidence>
<comment type="caution">
    <text evidence="2">The sequence shown here is derived from an EMBL/GenBank/DDBJ whole genome shotgun (WGS) entry which is preliminary data.</text>
</comment>
<feature type="domain" description="Sulfatase-modifying factor enzyme-like" evidence="1">
    <location>
        <begin position="1"/>
        <end position="58"/>
    </location>
</feature>
<dbReference type="PATRIC" id="fig|1280953.3.peg.3051"/>
<dbReference type="eggNOG" id="COG1262">
    <property type="taxonomic scope" value="Bacteria"/>
</dbReference>
<dbReference type="STRING" id="1280953.HOC_15187"/>
<dbReference type="InterPro" id="IPR042095">
    <property type="entry name" value="SUMF_sf"/>
</dbReference>
<evidence type="ECO:0000259" key="1">
    <source>
        <dbReference type="Pfam" id="PF03781"/>
    </source>
</evidence>
<dbReference type="SUPFAM" id="SSF56436">
    <property type="entry name" value="C-type lectin-like"/>
    <property type="match status" value="1"/>
</dbReference>
<organism evidence="2 3">
    <name type="scientific">Hyphomonas oceanitis SCH89</name>
    <dbReference type="NCBI Taxonomy" id="1280953"/>
    <lineage>
        <taxon>Bacteria</taxon>
        <taxon>Pseudomonadati</taxon>
        <taxon>Pseudomonadota</taxon>
        <taxon>Alphaproteobacteria</taxon>
        <taxon>Hyphomonadales</taxon>
        <taxon>Hyphomonadaceae</taxon>
        <taxon>Hyphomonas</taxon>
    </lineage>
</organism>
<proteinExistence type="predicted"/>
<accession>A0A059G4L4</accession>
<keyword evidence="3" id="KW-1185">Reference proteome</keyword>
<evidence type="ECO:0000313" key="3">
    <source>
        <dbReference type="Proteomes" id="UP000024942"/>
    </source>
</evidence>
<dbReference type="Pfam" id="PF03781">
    <property type="entry name" value="FGE-sulfatase"/>
    <property type="match status" value="1"/>
</dbReference>
<sequence length="62" mass="7250">MTGNVWEWVADKDIDHNRGLLKGGSFLCADNFCRRYRPAARIFQELDFSANHIGFRVVYDKE</sequence>
<dbReference type="Gene3D" id="3.90.1580.10">
    <property type="entry name" value="paralog of FGE (formylglycine-generating enzyme)"/>
    <property type="match status" value="1"/>
</dbReference>
<dbReference type="AlphaFoldDB" id="A0A059G4L4"/>
<gene>
    <name evidence="2" type="ORF">HOC_15187</name>
</gene>
<dbReference type="InterPro" id="IPR016187">
    <property type="entry name" value="CTDL_fold"/>
</dbReference>
<dbReference type="EMBL" id="ARYL01000026">
    <property type="protein sequence ID" value="KDA01515.1"/>
    <property type="molecule type" value="Genomic_DNA"/>
</dbReference>
<name>A0A059G4L4_9PROT</name>
<dbReference type="Proteomes" id="UP000024942">
    <property type="component" value="Unassembled WGS sequence"/>
</dbReference>
<protein>
    <recommendedName>
        <fullName evidence="1">Sulfatase-modifying factor enzyme-like domain-containing protein</fullName>
    </recommendedName>
</protein>
<dbReference type="InterPro" id="IPR005532">
    <property type="entry name" value="SUMF_dom"/>
</dbReference>